<dbReference type="Proteomes" id="UP000605361">
    <property type="component" value="Unassembled WGS sequence"/>
</dbReference>
<protein>
    <submittedName>
        <fullName evidence="2">Uncharacterized protein</fullName>
    </submittedName>
</protein>
<feature type="region of interest" description="Disordered" evidence="1">
    <location>
        <begin position="1"/>
        <end position="26"/>
    </location>
</feature>
<dbReference type="EMBL" id="JADOGI010000026">
    <property type="protein sequence ID" value="MBF8186340.1"/>
    <property type="molecule type" value="Genomic_DNA"/>
</dbReference>
<dbReference type="RefSeq" id="WP_195895317.1">
    <property type="nucleotide sequence ID" value="NZ_JADOGI010000026.1"/>
</dbReference>
<evidence type="ECO:0000313" key="3">
    <source>
        <dbReference type="Proteomes" id="UP000605361"/>
    </source>
</evidence>
<comment type="caution">
    <text evidence="2">The sequence shown here is derived from an EMBL/GenBank/DDBJ whole genome shotgun (WGS) entry which is preliminary data.</text>
</comment>
<keyword evidence="3" id="KW-1185">Reference proteome</keyword>
<reference evidence="2" key="1">
    <citation type="submission" date="2020-11" db="EMBL/GenBank/DDBJ databases">
        <title>Whole-genome analyses of Nonomuraea sp. K274.</title>
        <authorList>
            <person name="Veyisoglu A."/>
        </authorList>
    </citation>
    <scope>NUCLEOTIDE SEQUENCE</scope>
    <source>
        <strain evidence="2">K274</strain>
    </source>
</reference>
<accession>A0A931AAF8</accession>
<sequence>MTATSGDPENHQKNPAAPDTPPAEFPIYDETIPVQYRCPYCLYCWSGAAQ</sequence>
<dbReference type="AlphaFoldDB" id="A0A931AAF8"/>
<name>A0A931AAF8_9ACTN</name>
<proteinExistence type="predicted"/>
<gene>
    <name evidence="2" type="ORF">ITP53_11380</name>
</gene>
<evidence type="ECO:0000313" key="2">
    <source>
        <dbReference type="EMBL" id="MBF8186340.1"/>
    </source>
</evidence>
<organism evidence="2 3">
    <name type="scientific">Nonomuraea cypriaca</name>
    <dbReference type="NCBI Taxonomy" id="1187855"/>
    <lineage>
        <taxon>Bacteria</taxon>
        <taxon>Bacillati</taxon>
        <taxon>Actinomycetota</taxon>
        <taxon>Actinomycetes</taxon>
        <taxon>Streptosporangiales</taxon>
        <taxon>Streptosporangiaceae</taxon>
        <taxon>Nonomuraea</taxon>
    </lineage>
</organism>
<evidence type="ECO:0000256" key="1">
    <source>
        <dbReference type="SAM" id="MobiDB-lite"/>
    </source>
</evidence>